<dbReference type="PANTHER" id="PTHR35145:SF1">
    <property type="entry name" value="CYTOPLASMIC PROTEIN"/>
    <property type="match status" value="1"/>
</dbReference>
<dbReference type="InterPro" id="IPR058532">
    <property type="entry name" value="YjbR/MT2646/Rv2570-like"/>
</dbReference>
<evidence type="ECO:0000313" key="2">
    <source>
        <dbReference type="Proteomes" id="UP000004705"/>
    </source>
</evidence>
<proteinExistence type="predicted"/>
<dbReference type="InterPro" id="IPR007351">
    <property type="entry name" value="YjbR"/>
</dbReference>
<dbReference type="EMBL" id="CM001466">
    <property type="protein sequence ID" value="EHY87786.1"/>
    <property type="molecule type" value="Genomic_DNA"/>
</dbReference>
<dbReference type="AlphaFoldDB" id="H8GCV0"/>
<dbReference type="Gene3D" id="3.90.1150.30">
    <property type="match status" value="1"/>
</dbReference>
<dbReference type="HOGENOM" id="CLU_105851_1_1_11"/>
<name>H8GCV0_9PSEU</name>
<sequence length="124" mass="13769">MSAWTAERLRSLCLSLPSSVERFPFAPGLSVFFVAEKMFALSDLDGRPPAVSLKCDPEHSLFLRDTYPAVTAGYHLNKRHWNTVVLDGSLPDDLVVDLVRESYDLVVAGLPKHRRARLGDSSAQ</sequence>
<gene>
    <name evidence="1" type="ORF">SacazDRAFT_00839</name>
</gene>
<dbReference type="RefSeq" id="WP_005438944.1">
    <property type="nucleotide sequence ID" value="NZ_CM001466.1"/>
</dbReference>
<evidence type="ECO:0008006" key="3">
    <source>
        <dbReference type="Google" id="ProtNLM"/>
    </source>
</evidence>
<dbReference type="OrthoDB" id="3194910at2"/>
<keyword evidence="2" id="KW-1185">Reference proteome</keyword>
<evidence type="ECO:0000313" key="1">
    <source>
        <dbReference type="EMBL" id="EHY87786.1"/>
    </source>
</evidence>
<dbReference type="Pfam" id="PF04237">
    <property type="entry name" value="YjbR"/>
    <property type="match status" value="1"/>
</dbReference>
<protein>
    <recommendedName>
        <fullName evidence="3">MmcQ-like protein</fullName>
    </recommendedName>
</protein>
<dbReference type="InterPro" id="IPR038056">
    <property type="entry name" value="YjbR-like_sf"/>
</dbReference>
<dbReference type="Proteomes" id="UP000004705">
    <property type="component" value="Chromosome"/>
</dbReference>
<accession>H8GCV0</accession>
<organism evidence="1 2">
    <name type="scientific">Saccharomonospora azurea NA-128</name>
    <dbReference type="NCBI Taxonomy" id="882081"/>
    <lineage>
        <taxon>Bacteria</taxon>
        <taxon>Bacillati</taxon>
        <taxon>Actinomycetota</taxon>
        <taxon>Actinomycetes</taxon>
        <taxon>Pseudonocardiales</taxon>
        <taxon>Pseudonocardiaceae</taxon>
        <taxon>Saccharomonospora</taxon>
    </lineage>
</organism>
<reference evidence="1 2" key="1">
    <citation type="journal article" date="2012" name="Stand. Genomic Sci.">
        <title>Genome sequence of the soil bacterium Saccharomonospora azurea type strain (NA-128(T)).</title>
        <authorList>
            <person name="Klenk H.P."/>
            <person name="Held B."/>
            <person name="Lucas S."/>
            <person name="Lapidus A."/>
            <person name="Copeland A."/>
            <person name="Hammon N."/>
            <person name="Pitluck S."/>
            <person name="Goodwin L.A."/>
            <person name="Han C."/>
            <person name="Tapia R."/>
            <person name="Brambilla E.M."/>
            <person name="Potter G."/>
            <person name="Land M."/>
            <person name="Ivanova N."/>
            <person name="Rohde M."/>
            <person name="Goker M."/>
            <person name="Detter J.C."/>
            <person name="Kyrpides N.C."/>
            <person name="Woyke T."/>
        </authorList>
    </citation>
    <scope>NUCLEOTIDE SEQUENCE [LARGE SCALE GENOMIC DNA]</scope>
    <source>
        <strain evidence="1 2">NA-128</strain>
    </source>
</reference>
<dbReference type="PANTHER" id="PTHR35145">
    <property type="entry name" value="CYTOPLASMIC PROTEIN-RELATED"/>
    <property type="match status" value="1"/>
</dbReference>
<dbReference type="SUPFAM" id="SSF142906">
    <property type="entry name" value="YjbR-like"/>
    <property type="match status" value="1"/>
</dbReference>